<dbReference type="Gene3D" id="3.30.1370.10">
    <property type="entry name" value="K Homology domain, type 1"/>
    <property type="match status" value="2"/>
</dbReference>
<dbReference type="SUPFAM" id="SSF54791">
    <property type="entry name" value="Eukaryotic type KH-domain (KH-domain type I)"/>
    <property type="match status" value="2"/>
</dbReference>
<gene>
    <name evidence="4" type="primary">FUBP3_2</name>
    <name evidence="4" type="ORF">OS493_030881</name>
</gene>
<evidence type="ECO:0000313" key="4">
    <source>
        <dbReference type="EMBL" id="KAJ7323756.1"/>
    </source>
</evidence>
<dbReference type="SMART" id="SM00322">
    <property type="entry name" value="KH"/>
    <property type="match status" value="2"/>
</dbReference>
<dbReference type="OrthoDB" id="752362at2759"/>
<dbReference type="InterPro" id="IPR004087">
    <property type="entry name" value="KH_dom"/>
</dbReference>
<dbReference type="EMBL" id="MU827811">
    <property type="protein sequence ID" value="KAJ7323756.1"/>
    <property type="molecule type" value="Genomic_DNA"/>
</dbReference>
<organism evidence="4 5">
    <name type="scientific">Desmophyllum pertusum</name>
    <dbReference type="NCBI Taxonomy" id="174260"/>
    <lineage>
        <taxon>Eukaryota</taxon>
        <taxon>Metazoa</taxon>
        <taxon>Cnidaria</taxon>
        <taxon>Anthozoa</taxon>
        <taxon>Hexacorallia</taxon>
        <taxon>Scleractinia</taxon>
        <taxon>Caryophylliina</taxon>
        <taxon>Caryophylliidae</taxon>
        <taxon>Desmophyllum</taxon>
    </lineage>
</organism>
<sequence>MSRGPRREYYQSRTARVHEEVIPIPKDKVGLVIGRRGSRLQEIRDQTGVQISIKDNRAHLRGTPEQCQNARKMIEEVLNTNAREKGSSNQGGFKKLDIIIPTNLMGHVIGKGRENLSKLETKTGVALKVNDNSLYIKGSTEKQKKATREIKAIVNVGIKRSQLAVPVARFVHVDTAQLEDNHEFELSIAQPPNASLGEKVFKLKLLEHPLQEETSSGFAETEILKEKVFEVLRQIHKEKDEEMVKVDMWCHFGHAYITKIDEDEEEETFTLQDIKQKIETNDGNSWKPFFKEGVERMEVEQIEQSLTSCAAKDDIRYDFSFYTPSCRDVRVKAWLIEEHSDDKGAGASSLAFSRNAPITVKNILKRVLSDEQTGDTSNTPCFHICSQFHHRMKVDILILSKGVDCRLTIRTCPNVPKTPQAQEEDSIIESYLRRMRIEEGQLTLPPVSEIPDGFDLFYKRRSLRRTYQYEMDEEQFNLTVCKDQAKNVNTDETDVSSFDETSAKTDIHLHCEEWDRVLDEGNWEPEQIVAKLPTFLQFLKTSSEKCGGEQRGILALNKFSQTRSLLKLINLKQRKS</sequence>
<name>A0A9W9Y8K8_9CNID</name>
<protein>
    <submittedName>
        <fullName evidence="4">Far upstream element-binding protein 3</fullName>
    </submittedName>
</protein>
<dbReference type="InterPro" id="IPR004088">
    <property type="entry name" value="KH_dom_type_1"/>
</dbReference>
<keyword evidence="2" id="KW-0694">RNA-binding</keyword>
<comment type="caution">
    <text evidence="4">The sequence shown here is derived from an EMBL/GenBank/DDBJ whole genome shotgun (WGS) entry which is preliminary data.</text>
</comment>
<proteinExistence type="predicted"/>
<evidence type="ECO:0000259" key="3">
    <source>
        <dbReference type="SMART" id="SM00322"/>
    </source>
</evidence>
<evidence type="ECO:0000313" key="5">
    <source>
        <dbReference type="Proteomes" id="UP001163046"/>
    </source>
</evidence>
<dbReference type="InterPro" id="IPR036612">
    <property type="entry name" value="KH_dom_type_1_sf"/>
</dbReference>
<dbReference type="GO" id="GO:0003723">
    <property type="term" value="F:RNA binding"/>
    <property type="evidence" value="ECO:0007669"/>
    <property type="project" value="UniProtKB-UniRule"/>
</dbReference>
<keyword evidence="1" id="KW-0677">Repeat</keyword>
<feature type="domain" description="K Homology" evidence="3">
    <location>
        <begin position="92"/>
        <end position="155"/>
    </location>
</feature>
<dbReference type="Proteomes" id="UP001163046">
    <property type="component" value="Unassembled WGS sequence"/>
</dbReference>
<dbReference type="AlphaFoldDB" id="A0A9W9Y8K8"/>
<evidence type="ECO:0000256" key="2">
    <source>
        <dbReference type="PROSITE-ProRule" id="PRU00117"/>
    </source>
</evidence>
<dbReference type="PANTHER" id="PTHR10288">
    <property type="entry name" value="KH DOMAIN CONTAINING RNA BINDING PROTEIN"/>
    <property type="match status" value="1"/>
</dbReference>
<reference evidence="4" key="1">
    <citation type="submission" date="2023-01" db="EMBL/GenBank/DDBJ databases">
        <title>Genome assembly of the deep-sea coral Lophelia pertusa.</title>
        <authorList>
            <person name="Herrera S."/>
            <person name="Cordes E."/>
        </authorList>
    </citation>
    <scope>NUCLEOTIDE SEQUENCE</scope>
    <source>
        <strain evidence="4">USNM1676648</strain>
        <tissue evidence="4">Polyp</tissue>
    </source>
</reference>
<accession>A0A9W9Y8K8</accession>
<dbReference type="Pfam" id="PF00013">
    <property type="entry name" value="KH_1"/>
    <property type="match status" value="2"/>
</dbReference>
<dbReference type="PROSITE" id="PS50084">
    <property type="entry name" value="KH_TYPE_1"/>
    <property type="match status" value="2"/>
</dbReference>
<dbReference type="CDD" id="cd00105">
    <property type="entry name" value="KH-I"/>
    <property type="match status" value="2"/>
</dbReference>
<evidence type="ECO:0000256" key="1">
    <source>
        <dbReference type="ARBA" id="ARBA00022737"/>
    </source>
</evidence>
<keyword evidence="5" id="KW-1185">Reference proteome</keyword>
<feature type="domain" description="K Homology" evidence="3">
    <location>
        <begin position="16"/>
        <end position="79"/>
    </location>
</feature>